<sequence length="93" mass="10460">MQDQRLSKLCRVGNDFKYACDLATELHEIGTRMRFEIVVTLSIFVTTFGQTTRLASSGGNCTLANEPGIFEDVSQYTDWIKGVMTAAGYDYQY</sequence>
<reference evidence="1" key="1">
    <citation type="submission" date="2022-11" db="EMBL/GenBank/DDBJ databases">
        <title>Centuries of genome instability and evolution in soft-shell clam transmissible cancer (bioRxiv).</title>
        <authorList>
            <person name="Hart S.F.M."/>
            <person name="Yonemitsu M.A."/>
            <person name="Giersch R.M."/>
            <person name="Beal B.F."/>
            <person name="Arriagada G."/>
            <person name="Davis B.W."/>
            <person name="Ostrander E.A."/>
            <person name="Goff S.P."/>
            <person name="Metzger M.J."/>
        </authorList>
    </citation>
    <scope>NUCLEOTIDE SEQUENCE</scope>
    <source>
        <strain evidence="1">MELC-2E11</strain>
        <tissue evidence="1">Siphon/mantle</tissue>
    </source>
</reference>
<name>A0ABY7DL21_MYAAR</name>
<dbReference type="Proteomes" id="UP001164746">
    <property type="component" value="Chromosome 2"/>
</dbReference>
<evidence type="ECO:0008006" key="3">
    <source>
        <dbReference type="Google" id="ProtNLM"/>
    </source>
</evidence>
<organism evidence="1 2">
    <name type="scientific">Mya arenaria</name>
    <name type="common">Soft-shell clam</name>
    <dbReference type="NCBI Taxonomy" id="6604"/>
    <lineage>
        <taxon>Eukaryota</taxon>
        <taxon>Metazoa</taxon>
        <taxon>Spiralia</taxon>
        <taxon>Lophotrochozoa</taxon>
        <taxon>Mollusca</taxon>
        <taxon>Bivalvia</taxon>
        <taxon>Autobranchia</taxon>
        <taxon>Heteroconchia</taxon>
        <taxon>Euheterodonta</taxon>
        <taxon>Imparidentia</taxon>
        <taxon>Neoheterodontei</taxon>
        <taxon>Myida</taxon>
        <taxon>Myoidea</taxon>
        <taxon>Myidae</taxon>
        <taxon>Mya</taxon>
    </lineage>
</organism>
<keyword evidence="2" id="KW-1185">Reference proteome</keyword>
<evidence type="ECO:0000313" key="2">
    <source>
        <dbReference type="Proteomes" id="UP001164746"/>
    </source>
</evidence>
<gene>
    <name evidence="1" type="ORF">MAR_028365</name>
</gene>
<dbReference type="SUPFAM" id="SSF50494">
    <property type="entry name" value="Trypsin-like serine proteases"/>
    <property type="match status" value="1"/>
</dbReference>
<proteinExistence type="predicted"/>
<dbReference type="EMBL" id="CP111013">
    <property type="protein sequence ID" value="WAQ95675.1"/>
    <property type="molecule type" value="Genomic_DNA"/>
</dbReference>
<evidence type="ECO:0000313" key="1">
    <source>
        <dbReference type="EMBL" id="WAQ95675.1"/>
    </source>
</evidence>
<accession>A0ABY7DL21</accession>
<dbReference type="InterPro" id="IPR009003">
    <property type="entry name" value="Peptidase_S1_PA"/>
</dbReference>
<protein>
    <recommendedName>
        <fullName evidence="3">Peptidase S1 domain-containing protein</fullName>
    </recommendedName>
</protein>